<dbReference type="OrthoDB" id="680887at2"/>
<gene>
    <name evidence="1" type="ORF">GO495_17620</name>
</gene>
<comment type="caution">
    <text evidence="1">The sequence shown here is derived from an EMBL/GenBank/DDBJ whole genome shotgun (WGS) entry which is preliminary data.</text>
</comment>
<protein>
    <submittedName>
        <fullName evidence="1">Uncharacterized protein</fullName>
    </submittedName>
</protein>
<evidence type="ECO:0000313" key="1">
    <source>
        <dbReference type="EMBL" id="MVT42416.1"/>
    </source>
</evidence>
<dbReference type="AlphaFoldDB" id="A0A6N8JDI3"/>
<accession>A0A6N8JDI3</accession>
<evidence type="ECO:0000313" key="2">
    <source>
        <dbReference type="Proteomes" id="UP000468388"/>
    </source>
</evidence>
<dbReference type="RefSeq" id="WP_157301052.1">
    <property type="nucleotide sequence ID" value="NZ_BAAAZB010000002.1"/>
</dbReference>
<dbReference type="EMBL" id="WRXO01000005">
    <property type="protein sequence ID" value="MVT42416.1"/>
    <property type="molecule type" value="Genomic_DNA"/>
</dbReference>
<reference evidence="1 2" key="1">
    <citation type="submission" date="2019-12" db="EMBL/GenBank/DDBJ databases">
        <title>The draft genomic sequence of strain Chitinophaga oryziterrae JCM 16595.</title>
        <authorList>
            <person name="Zhang X."/>
        </authorList>
    </citation>
    <scope>NUCLEOTIDE SEQUENCE [LARGE SCALE GENOMIC DNA]</scope>
    <source>
        <strain evidence="1 2">JCM 16595</strain>
    </source>
</reference>
<proteinExistence type="predicted"/>
<dbReference type="Proteomes" id="UP000468388">
    <property type="component" value="Unassembled WGS sequence"/>
</dbReference>
<name>A0A6N8JDI3_9BACT</name>
<sequence>MDIPAKVYKKFFELFRDKLYERELSPLANQNESLGKIWKQPLIDEKGRSTEVPFITAHFSVKPLYFYEKYRVAVNNPEDDVPFVTFAFVRAYEYLENIPEEKQYQGKREQWEDHADALLQEFAKKPMLQHGELDDLDSDYLIDGPFTFSEFEEERFPTGKIKKMMVDFYSAISDERYYEAWKLLSPGFQKESFWDGDFERFKNGFFNVASIDILFISNFTYETDTIKFEFNFREKGKLLDFRKIIEKADLGNGSSEVSPYLSWIFNFDELVSEYLRKNISVLDKEPSRNFPRLDATWKNKIMHTLTELIALTKDQENLEQNLNEVNDLKQVNFLDMDFKDLSNHDLQKSFLMASPHQYYENIWEEIKEDGIAYKVVFSGNAHCVLLDDGWYIDDIHLICNVEK</sequence>
<organism evidence="1 2">
    <name type="scientific">Chitinophaga oryziterrae</name>
    <dbReference type="NCBI Taxonomy" id="1031224"/>
    <lineage>
        <taxon>Bacteria</taxon>
        <taxon>Pseudomonadati</taxon>
        <taxon>Bacteroidota</taxon>
        <taxon>Chitinophagia</taxon>
        <taxon>Chitinophagales</taxon>
        <taxon>Chitinophagaceae</taxon>
        <taxon>Chitinophaga</taxon>
    </lineage>
</organism>
<keyword evidence="2" id="KW-1185">Reference proteome</keyword>